<keyword evidence="3 6" id="KW-0732">Signal</keyword>
<dbReference type="Proteomes" id="UP000253208">
    <property type="component" value="Unassembled WGS sequence"/>
</dbReference>
<proteinExistence type="inferred from homology"/>
<feature type="region of interest" description="Disordered" evidence="5">
    <location>
        <begin position="261"/>
        <end position="296"/>
    </location>
</feature>
<comment type="subcellular location">
    <subcellularLocation>
        <location evidence="1">Cell envelope</location>
    </subcellularLocation>
</comment>
<dbReference type="SUPFAM" id="SSF53850">
    <property type="entry name" value="Periplasmic binding protein-like II"/>
    <property type="match status" value="1"/>
</dbReference>
<dbReference type="PANTHER" id="PTHR35936:SF34">
    <property type="entry name" value="ABC TRANSPORTER EXTRACELLULAR-BINDING PROTEIN YCKB-RELATED"/>
    <property type="match status" value="1"/>
</dbReference>
<dbReference type="RefSeq" id="WP_114002003.1">
    <property type="nucleotide sequence ID" value="NZ_PSQG01000008.1"/>
</dbReference>
<feature type="chain" id="PRO_5016768332" evidence="6">
    <location>
        <begin position="28"/>
        <end position="296"/>
    </location>
</feature>
<comment type="caution">
    <text evidence="8">The sequence shown here is derived from an EMBL/GenBank/DDBJ whole genome shotgun (WGS) entry which is preliminary data.</text>
</comment>
<name>A0A367G1I2_9FIRM</name>
<evidence type="ECO:0000313" key="8">
    <source>
        <dbReference type="EMBL" id="RCH44368.1"/>
    </source>
</evidence>
<feature type="compositionally biased region" description="Acidic residues" evidence="5">
    <location>
        <begin position="274"/>
        <end position="285"/>
    </location>
</feature>
<dbReference type="AlphaFoldDB" id="A0A367G1I2"/>
<feature type="signal peptide" evidence="6">
    <location>
        <begin position="1"/>
        <end position="27"/>
    </location>
</feature>
<evidence type="ECO:0000256" key="5">
    <source>
        <dbReference type="SAM" id="MobiDB-lite"/>
    </source>
</evidence>
<dbReference type="Pfam" id="PF00497">
    <property type="entry name" value="SBP_bac_3"/>
    <property type="match status" value="1"/>
</dbReference>
<sequence>MKKRTVAVVMAAAMTIGMMVTGVSVQAGVEDKTLIVGFDAEYPPFGYKDDNGEYVGFDLDLAQEVCDNLGWELVKKPINWDSKDMELNSGTIDCIWNGFTINGREDDYTWSDPYINNEQVIVVAKDSGIEKLADLKGKNVVVQAASAALDALNNDDNKELKDSFASLTENPDYNTAFMNIDSGAADAVAVDIGVANYQLSQRGKDKYVILDEPIQNEQYGIGFKKGNDELEELVWDEVEKLDESGEVDKLADKYELDKSMLCISEDKDKTENSDSAEADTEESADSTEKETDSESK</sequence>
<dbReference type="InterPro" id="IPR001638">
    <property type="entry name" value="Solute-binding_3/MltF_N"/>
</dbReference>
<dbReference type="PANTHER" id="PTHR35936">
    <property type="entry name" value="MEMBRANE-BOUND LYTIC MUREIN TRANSGLYCOSYLASE F"/>
    <property type="match status" value="1"/>
</dbReference>
<protein>
    <submittedName>
        <fullName evidence="8">ABC transporter substrate-binding protein</fullName>
    </submittedName>
</protein>
<dbReference type="InterPro" id="IPR018313">
    <property type="entry name" value="SBP_3_CS"/>
</dbReference>
<dbReference type="SMART" id="SM00062">
    <property type="entry name" value="PBPb"/>
    <property type="match status" value="1"/>
</dbReference>
<comment type="similarity">
    <text evidence="2 4">Belongs to the bacterial solute-binding protein 3 family.</text>
</comment>
<evidence type="ECO:0000256" key="2">
    <source>
        <dbReference type="ARBA" id="ARBA00010333"/>
    </source>
</evidence>
<evidence type="ECO:0000259" key="7">
    <source>
        <dbReference type="SMART" id="SM00062"/>
    </source>
</evidence>
<dbReference type="EMBL" id="PSQG01000008">
    <property type="protein sequence ID" value="RCH44368.1"/>
    <property type="molecule type" value="Genomic_DNA"/>
</dbReference>
<dbReference type="CDD" id="cd00996">
    <property type="entry name" value="PBP2_AatB_like"/>
    <property type="match status" value="1"/>
</dbReference>
<reference evidence="8 9" key="1">
    <citation type="submission" date="2018-02" db="EMBL/GenBank/DDBJ databases">
        <title>Complete genome sequencing of Faecalibacterium prausnitzii strains isolated from the human gut.</title>
        <authorList>
            <person name="Fitzgerald B.C."/>
            <person name="Shkoporov A.N."/>
            <person name="Ross P.R."/>
            <person name="Hill C."/>
        </authorList>
    </citation>
    <scope>NUCLEOTIDE SEQUENCE [LARGE SCALE GENOMIC DNA]</scope>
    <source>
        <strain evidence="8 9">APC942/31-1</strain>
    </source>
</reference>
<accession>A0A367G1I2</accession>
<feature type="compositionally biased region" description="Basic and acidic residues" evidence="5">
    <location>
        <begin position="286"/>
        <end position="296"/>
    </location>
</feature>
<evidence type="ECO:0000256" key="6">
    <source>
        <dbReference type="SAM" id="SignalP"/>
    </source>
</evidence>
<evidence type="ECO:0000256" key="3">
    <source>
        <dbReference type="ARBA" id="ARBA00022729"/>
    </source>
</evidence>
<feature type="compositionally biased region" description="Basic and acidic residues" evidence="5">
    <location>
        <begin position="261"/>
        <end position="272"/>
    </location>
</feature>
<evidence type="ECO:0000256" key="4">
    <source>
        <dbReference type="RuleBase" id="RU003744"/>
    </source>
</evidence>
<dbReference type="Gene3D" id="3.40.190.10">
    <property type="entry name" value="Periplasmic binding protein-like II"/>
    <property type="match status" value="2"/>
</dbReference>
<dbReference type="PROSITE" id="PS01039">
    <property type="entry name" value="SBP_BACTERIAL_3"/>
    <property type="match status" value="1"/>
</dbReference>
<evidence type="ECO:0000313" key="9">
    <source>
        <dbReference type="Proteomes" id="UP000253208"/>
    </source>
</evidence>
<organism evidence="8 9">
    <name type="scientific">Blautia obeum</name>
    <dbReference type="NCBI Taxonomy" id="40520"/>
    <lineage>
        <taxon>Bacteria</taxon>
        <taxon>Bacillati</taxon>
        <taxon>Bacillota</taxon>
        <taxon>Clostridia</taxon>
        <taxon>Lachnospirales</taxon>
        <taxon>Lachnospiraceae</taxon>
        <taxon>Blautia</taxon>
    </lineage>
</organism>
<dbReference type="GO" id="GO:0030313">
    <property type="term" value="C:cell envelope"/>
    <property type="evidence" value="ECO:0007669"/>
    <property type="project" value="UniProtKB-SubCell"/>
</dbReference>
<gene>
    <name evidence="8" type="ORF">C4886_06900</name>
</gene>
<feature type="domain" description="Solute-binding protein family 3/N-terminal" evidence="7">
    <location>
        <begin position="33"/>
        <end position="258"/>
    </location>
</feature>
<evidence type="ECO:0000256" key="1">
    <source>
        <dbReference type="ARBA" id="ARBA00004196"/>
    </source>
</evidence>